<feature type="compositionally biased region" description="Polar residues" evidence="1">
    <location>
        <begin position="9"/>
        <end position="21"/>
    </location>
</feature>
<dbReference type="Proteomes" id="UP000215453">
    <property type="component" value="Chromosome 5"/>
</dbReference>
<feature type="region of interest" description="Disordered" evidence="1">
    <location>
        <begin position="258"/>
        <end position="412"/>
    </location>
</feature>
<protein>
    <submittedName>
        <fullName evidence="2">Uncharacterized protein</fullName>
    </submittedName>
</protein>
<feature type="region of interest" description="Disordered" evidence="1">
    <location>
        <begin position="1"/>
        <end position="104"/>
    </location>
</feature>
<feature type="region of interest" description="Disordered" evidence="1">
    <location>
        <begin position="121"/>
        <end position="140"/>
    </location>
</feature>
<feature type="compositionally biased region" description="Basic and acidic residues" evidence="1">
    <location>
        <begin position="387"/>
        <end position="404"/>
    </location>
</feature>
<sequence>MAVSPWAWQHSSATPSRNNAPLFQPPKSPASTAISPAFANPTDYFSAGNSRKRQRPDSAGNQTYQQQQQIPRTQQASRWSGTPSWAQQCPTPSDKLHGSAECDPQGLDLVNERYRLANGFDTPSLLHTSSQLPDQHHDEHDFRTQLRDDPKEEMNRFVGKDCAPIFGPLARERNGAGRTAISGKEMPQKTWTGLAIGAIGLVGKVFSFGSTVFRGFSAGGGRRYGVSNQASPARDDSHLATPIPGSWQAEEFLGDFEQDSPSFTQSFTSAAPVRPPNKRRQTDRESWVMVGNPDPEASPPPSAVKRQPRASSNFHQPRSSLAPPRNSASRASSRRTLAPSAIHRSSKASHASTPYDSPPRNDSSRRASMASPRSSGYFGPSAVHMSPEAERFAKRQAKQDRAVEKSMSSMEQRMKDMIRQAQEALGTKVEVEGDDECAGEEDGFVDEDDFDNGIFDYRDGLSRG</sequence>
<dbReference type="AlphaFoldDB" id="A0A1Y6LJR2"/>
<feature type="compositionally biased region" description="Low complexity" evidence="1">
    <location>
        <begin position="62"/>
        <end position="75"/>
    </location>
</feature>
<feature type="compositionally biased region" description="Polar residues" evidence="1">
    <location>
        <begin position="259"/>
        <end position="269"/>
    </location>
</feature>
<accession>A0A1Y6LJR2</accession>
<reference evidence="2 3" key="1">
    <citation type="submission" date="2016-10" db="EMBL/GenBank/DDBJ databases">
        <authorList>
            <person name="Varghese N."/>
        </authorList>
    </citation>
    <scope>NUCLEOTIDE SEQUENCE [LARGE SCALE GENOMIC DNA]</scope>
</reference>
<dbReference type="EMBL" id="LT882680">
    <property type="protein sequence ID" value="SMY24643.1"/>
    <property type="molecule type" value="Genomic_DNA"/>
</dbReference>
<organism evidence="2 3">
    <name type="scientific">Zymoseptoria tritici ST99CH_1A5</name>
    <dbReference type="NCBI Taxonomy" id="1276529"/>
    <lineage>
        <taxon>Eukaryota</taxon>
        <taxon>Fungi</taxon>
        <taxon>Dikarya</taxon>
        <taxon>Ascomycota</taxon>
        <taxon>Pezizomycotina</taxon>
        <taxon>Dothideomycetes</taxon>
        <taxon>Dothideomycetidae</taxon>
        <taxon>Mycosphaerellales</taxon>
        <taxon>Mycosphaerellaceae</taxon>
        <taxon>Zymoseptoria</taxon>
    </lineage>
</organism>
<feature type="compositionally biased region" description="Low complexity" evidence="1">
    <location>
        <begin position="366"/>
        <end position="375"/>
    </location>
</feature>
<evidence type="ECO:0000256" key="1">
    <source>
        <dbReference type="SAM" id="MobiDB-lite"/>
    </source>
</evidence>
<feature type="region of interest" description="Disordered" evidence="1">
    <location>
        <begin position="426"/>
        <end position="451"/>
    </location>
</feature>
<name>A0A1Y6LJR2_ZYMTR</name>
<proteinExistence type="predicted"/>
<evidence type="ECO:0000313" key="2">
    <source>
        <dbReference type="EMBL" id="SMY24643.1"/>
    </source>
</evidence>
<feature type="compositionally biased region" description="Polar residues" evidence="1">
    <location>
        <begin position="76"/>
        <end position="91"/>
    </location>
</feature>
<feature type="compositionally biased region" description="Low complexity" evidence="1">
    <location>
        <begin position="317"/>
        <end position="341"/>
    </location>
</feature>
<feature type="compositionally biased region" description="Acidic residues" evidence="1">
    <location>
        <begin position="432"/>
        <end position="451"/>
    </location>
</feature>
<gene>
    <name evidence="2" type="ORF">ZT1A5_G6084</name>
</gene>
<evidence type="ECO:0000313" key="3">
    <source>
        <dbReference type="Proteomes" id="UP000215453"/>
    </source>
</evidence>